<accession>A0A6J7SAG0</accession>
<dbReference type="Pfam" id="PF02720">
    <property type="entry name" value="DUF222"/>
    <property type="match status" value="1"/>
</dbReference>
<dbReference type="SMART" id="SM00507">
    <property type="entry name" value="HNHc"/>
    <property type="match status" value="1"/>
</dbReference>
<feature type="domain" description="HNH nuclease" evidence="1">
    <location>
        <begin position="330"/>
        <end position="382"/>
    </location>
</feature>
<dbReference type="InterPro" id="IPR003870">
    <property type="entry name" value="DUF222"/>
</dbReference>
<evidence type="ECO:0000313" key="4">
    <source>
        <dbReference type="EMBL" id="CAB4820649.1"/>
    </source>
</evidence>
<dbReference type="EMBL" id="CAFBMF010000219">
    <property type="protein sequence ID" value="CAB4917247.1"/>
    <property type="molecule type" value="Genomic_DNA"/>
</dbReference>
<dbReference type="InterPro" id="IPR003615">
    <property type="entry name" value="HNH_nuc"/>
</dbReference>
<evidence type="ECO:0000313" key="2">
    <source>
        <dbReference type="EMBL" id="CAB4732810.1"/>
    </source>
</evidence>
<name>A0A6J7SAG0_9ZZZZ</name>
<evidence type="ECO:0000259" key="1">
    <source>
        <dbReference type="SMART" id="SM00507"/>
    </source>
</evidence>
<dbReference type="EMBL" id="CAFAAL010000240">
    <property type="protein sequence ID" value="CAB4820649.1"/>
    <property type="molecule type" value="Genomic_DNA"/>
</dbReference>
<evidence type="ECO:0000313" key="6">
    <source>
        <dbReference type="EMBL" id="CAB5037991.1"/>
    </source>
</evidence>
<protein>
    <submittedName>
        <fullName evidence="6">Unannotated protein</fullName>
    </submittedName>
</protein>
<dbReference type="EMBL" id="CAEZZP010000204">
    <property type="protein sequence ID" value="CAB4789312.1"/>
    <property type="molecule type" value="Genomic_DNA"/>
</dbReference>
<dbReference type="AlphaFoldDB" id="A0A6J7SAG0"/>
<dbReference type="EMBL" id="CAFBPS010000230">
    <property type="protein sequence ID" value="CAB5037991.1"/>
    <property type="molecule type" value="Genomic_DNA"/>
</dbReference>
<proteinExistence type="predicted"/>
<organism evidence="6">
    <name type="scientific">freshwater metagenome</name>
    <dbReference type="NCBI Taxonomy" id="449393"/>
    <lineage>
        <taxon>unclassified sequences</taxon>
        <taxon>metagenomes</taxon>
        <taxon>ecological metagenomes</taxon>
    </lineage>
</organism>
<dbReference type="Gene3D" id="1.10.30.50">
    <property type="match status" value="1"/>
</dbReference>
<gene>
    <name evidence="2" type="ORF">UFOPK2658_01791</name>
    <name evidence="3" type="ORF">UFOPK2880_01924</name>
    <name evidence="4" type="ORF">UFOPK3004_01809</name>
    <name evidence="5" type="ORF">UFOPK3494_01879</name>
    <name evidence="6" type="ORF">UFOPK4134_01840</name>
</gene>
<evidence type="ECO:0000313" key="3">
    <source>
        <dbReference type="EMBL" id="CAB4789312.1"/>
    </source>
</evidence>
<reference evidence="6" key="1">
    <citation type="submission" date="2020-05" db="EMBL/GenBank/DDBJ databases">
        <authorList>
            <person name="Chiriac C."/>
            <person name="Salcher M."/>
            <person name="Ghai R."/>
            <person name="Kavagutti S V."/>
        </authorList>
    </citation>
    <scope>NUCLEOTIDE SEQUENCE</scope>
</reference>
<sequence length="404" mass="44072">MSISRVIERVQALAVNDKSVGSIVVLREGLNDIRCLQAWLDSLQSRLVATMSELNSVMPEVELIRESGLSTSDVRKVMARTETIGSVPVFGDALAEGNVTSAHLDALSSGLKILGEQSNKLIERAPELLVTAQTMTADEFTKFVRRTAQALTDDGGVGRFEKQRRQTFLRHWVDADGMTNLFGKFDPERGSIVASLLDAGVEAMFHSGDREVPVECDASVEPNDHRRALAMVALLQSRPDGPTGSSLGGASCDRPARAEIVVHIDYELLAGAVGETVMGDARTCRTLNGSELTVETIRRLACEAEIIPLVLDGKSVPLDVGKSKRLATAYQRRALAAVHETCAIDGCSVKFSHCEPHHIDYWENGGVTDLNNLVPLCSRHHHAAHEGGWRLRLNPETRELLVQR</sequence>
<dbReference type="CDD" id="cd00085">
    <property type="entry name" value="HNHc"/>
    <property type="match status" value="1"/>
</dbReference>
<dbReference type="EMBL" id="CAEZYH010000124">
    <property type="protein sequence ID" value="CAB4732810.1"/>
    <property type="molecule type" value="Genomic_DNA"/>
</dbReference>
<evidence type="ECO:0000313" key="5">
    <source>
        <dbReference type="EMBL" id="CAB4917247.1"/>
    </source>
</evidence>